<dbReference type="GO" id="GO:0020037">
    <property type="term" value="F:heme binding"/>
    <property type="evidence" value="ECO:0007669"/>
    <property type="project" value="InterPro"/>
</dbReference>
<keyword evidence="7" id="KW-1185">Reference proteome</keyword>
<sequence length="580" mass="64569">MRYRTLVISIAIALNGFAVTAQQNDGIDRDRGKRNSVSPVRNIERDRPPAPDAPVFGIRSYDGSNNNLDNPEWGKAHIQLQRYTAADYSDGISSLAGENRPSAREISNLVFAQNHDVPNAKMVTDFMWQWGQFLDHDIDLTDGIDPEEPANINVPTGDVFFDPQATGIAQISLNRSLYDVETGTGFDNPRQQVNEISAWIDASNVYGSSTERANALRTLDGTGRLKTSEGNLLPFNDEGLANAGGTSAALFLAGDVRANEQVGLATMHTLFVREHNRQIERIKRDNPDLSGEELYQQARAIVAAQMQVITYNEFLPLLLGRDALPRYHGYNPEIDASIANEFSTGAYRLGHSLLSPQLLRLDENGEEIEAGHLSLRDAFFRPSEIINEGLEPVLRGLATQICQSIDNYVIDDVRNFLFGAPGAGGFDLVSLNIQRGRDHGLSGYNQTRLALGLSPVSEFTDVSSDPLVSSALADAYETVDDIDLWVGGLAEDHHQDAMVGELFFHILRRQFLSLRDGDRFWYQNIMSERQANRIEETRLSDIIRRNTDVGRELQRNVFLSPEVQDRDERNSDSQGPNVRP</sequence>
<proteinExistence type="predicted"/>
<feature type="region of interest" description="Disordered" evidence="4">
    <location>
        <begin position="560"/>
        <end position="580"/>
    </location>
</feature>
<feature type="signal peptide" evidence="5">
    <location>
        <begin position="1"/>
        <end position="21"/>
    </location>
</feature>
<dbReference type="EMBL" id="AP027272">
    <property type="protein sequence ID" value="BDX07915.1"/>
    <property type="molecule type" value="Genomic_DNA"/>
</dbReference>
<evidence type="ECO:0008006" key="8">
    <source>
        <dbReference type="Google" id="ProtNLM"/>
    </source>
</evidence>
<dbReference type="InterPro" id="IPR010255">
    <property type="entry name" value="Haem_peroxidase_sf"/>
</dbReference>
<evidence type="ECO:0000256" key="4">
    <source>
        <dbReference type="SAM" id="MobiDB-lite"/>
    </source>
</evidence>
<dbReference type="GO" id="GO:0004601">
    <property type="term" value="F:peroxidase activity"/>
    <property type="evidence" value="ECO:0007669"/>
    <property type="project" value="InterPro"/>
</dbReference>
<evidence type="ECO:0000256" key="3">
    <source>
        <dbReference type="ARBA" id="ARBA00023180"/>
    </source>
</evidence>
<dbReference type="PANTHER" id="PTHR11475">
    <property type="entry name" value="OXIDASE/PEROXIDASE"/>
    <property type="match status" value="1"/>
</dbReference>
<dbReference type="PRINTS" id="PR00457">
    <property type="entry name" value="ANPEROXIDASE"/>
</dbReference>
<organism evidence="6 7">
    <name type="scientific">Planctobacterium marinum</name>
    <dbReference type="NCBI Taxonomy" id="1631968"/>
    <lineage>
        <taxon>Bacteria</taxon>
        <taxon>Pseudomonadati</taxon>
        <taxon>Pseudomonadota</taxon>
        <taxon>Gammaproteobacteria</taxon>
        <taxon>Alteromonadales</taxon>
        <taxon>Alteromonadaceae</taxon>
        <taxon>Planctobacterium</taxon>
    </lineage>
</organism>
<dbReference type="Gene3D" id="1.10.640.10">
    <property type="entry name" value="Haem peroxidase domain superfamily, animal type"/>
    <property type="match status" value="1"/>
</dbReference>
<dbReference type="KEGG" id="pmaw:MACH26_34360"/>
<feature type="chain" id="PRO_5041373011" description="Peroxidase" evidence="5">
    <location>
        <begin position="22"/>
        <end position="580"/>
    </location>
</feature>
<dbReference type="RefSeq" id="WP_338294014.1">
    <property type="nucleotide sequence ID" value="NZ_AP027272.1"/>
</dbReference>
<dbReference type="AlphaFoldDB" id="A0AA48I0B8"/>
<dbReference type="CDD" id="cd09822">
    <property type="entry name" value="peroxinectin_like_bacterial"/>
    <property type="match status" value="1"/>
</dbReference>
<name>A0AA48I0B8_9ALTE</name>
<comment type="subcellular location">
    <subcellularLocation>
        <location evidence="1">Secreted</location>
    </subcellularLocation>
</comment>
<evidence type="ECO:0000256" key="5">
    <source>
        <dbReference type="SAM" id="SignalP"/>
    </source>
</evidence>
<evidence type="ECO:0000256" key="2">
    <source>
        <dbReference type="ARBA" id="ARBA00022525"/>
    </source>
</evidence>
<dbReference type="PANTHER" id="PTHR11475:SF4">
    <property type="entry name" value="CHORION PEROXIDASE"/>
    <property type="match status" value="1"/>
</dbReference>
<keyword evidence="2" id="KW-0964">Secreted</keyword>
<evidence type="ECO:0000313" key="7">
    <source>
        <dbReference type="Proteomes" id="UP001333710"/>
    </source>
</evidence>
<dbReference type="Proteomes" id="UP001333710">
    <property type="component" value="Chromosome"/>
</dbReference>
<keyword evidence="5" id="KW-0732">Signal</keyword>
<dbReference type="SUPFAM" id="SSF48113">
    <property type="entry name" value="Heme-dependent peroxidases"/>
    <property type="match status" value="1"/>
</dbReference>
<keyword evidence="3" id="KW-0325">Glycoprotein</keyword>
<dbReference type="Pfam" id="PF03098">
    <property type="entry name" value="An_peroxidase"/>
    <property type="match status" value="1"/>
</dbReference>
<evidence type="ECO:0000256" key="1">
    <source>
        <dbReference type="ARBA" id="ARBA00004613"/>
    </source>
</evidence>
<evidence type="ECO:0000313" key="6">
    <source>
        <dbReference type="EMBL" id="BDX07915.1"/>
    </source>
</evidence>
<gene>
    <name evidence="6" type="ORF">MACH26_34360</name>
</gene>
<dbReference type="PROSITE" id="PS50292">
    <property type="entry name" value="PEROXIDASE_3"/>
    <property type="match status" value="1"/>
</dbReference>
<reference evidence="6" key="1">
    <citation type="submission" date="2023-01" db="EMBL/GenBank/DDBJ databases">
        <title>Complete genome sequence of Planctobacterium marinum strain Dej080120_11.</title>
        <authorList>
            <person name="Ueki S."/>
            <person name="Maruyama F."/>
        </authorList>
    </citation>
    <scope>NUCLEOTIDE SEQUENCE</scope>
    <source>
        <strain evidence="6">Dej080120_11</strain>
    </source>
</reference>
<feature type="region of interest" description="Disordered" evidence="4">
    <location>
        <begin position="26"/>
        <end position="56"/>
    </location>
</feature>
<dbReference type="InterPro" id="IPR037120">
    <property type="entry name" value="Haem_peroxidase_sf_animal"/>
</dbReference>
<dbReference type="InterPro" id="IPR019791">
    <property type="entry name" value="Haem_peroxidase_animal"/>
</dbReference>
<protein>
    <recommendedName>
        <fullName evidence="8">Peroxidase</fullName>
    </recommendedName>
</protein>
<dbReference type="GO" id="GO:0005576">
    <property type="term" value="C:extracellular region"/>
    <property type="evidence" value="ECO:0007669"/>
    <property type="project" value="UniProtKB-SubCell"/>
</dbReference>
<accession>A0AA48I0B8</accession>
<dbReference type="GO" id="GO:0006979">
    <property type="term" value="P:response to oxidative stress"/>
    <property type="evidence" value="ECO:0007669"/>
    <property type="project" value="InterPro"/>
</dbReference>